<keyword evidence="1" id="KW-0472">Membrane</keyword>
<dbReference type="InterPro" id="IPR014529">
    <property type="entry name" value="UCP026631"/>
</dbReference>
<keyword evidence="4" id="KW-1185">Reference proteome</keyword>
<dbReference type="PIRSF" id="PIRSF026631">
    <property type="entry name" value="UCP026631"/>
    <property type="match status" value="1"/>
</dbReference>
<sequence length="507" mass="57552">MDNQNLAEDSIDDQQWHHLSPVSVIFFIGKTIGHFLKDAAAGLAPLAVIIFNSEEKGTMSLLLGGGLLALLLIVSLLQFWFFKFKTHQDKILINEGVFKKQHRTINFDRVQNINIVEPFYFKWFSLVTLQVETAGSGGNEANLAGIPITLAEELKALALETKKVNVDKVIQSDAAEANQKSLLLATATTSDLVKYGLTNNGMIWFFVFIAPFTGAIDDLLEKGIGQENLDWAINALGGGTQGGVILIVITIFLALGLAILFSILGSIFRFHNYRLSESNKTIKRKGGLLSTHEESTKRRKIQAIQRKTNFIGRWLKVENMVLKQASGQVNQKNTSRNLFVIPTRTKDESAELANIIFQEKRSYGEEKGIHSRYQVKTLLVSLIPIVILSLIIGSQLTWYALLMIPVAALLFYPLIRQRWKMYRYKISHKYGYFQSGFIGFRKTEFPLFKAQRVTINQSPLQRKRDLATLVIYFASQKITIPYMPMKDAQYWFNLISFQIETTHQNWF</sequence>
<feature type="transmembrane region" description="Helical" evidence="1">
    <location>
        <begin position="202"/>
        <end position="220"/>
    </location>
</feature>
<dbReference type="Pfam" id="PF03703">
    <property type="entry name" value="bPH_2"/>
    <property type="match status" value="3"/>
</dbReference>
<dbReference type="OrthoDB" id="155986at2"/>
<evidence type="ECO:0000313" key="4">
    <source>
        <dbReference type="Proteomes" id="UP000317839"/>
    </source>
</evidence>
<dbReference type="InterPro" id="IPR005182">
    <property type="entry name" value="YdbS-like_PH"/>
</dbReference>
<feature type="domain" description="YdbS-like PH" evidence="2">
    <location>
        <begin position="81"/>
        <end position="156"/>
    </location>
</feature>
<feature type="transmembrane region" description="Helical" evidence="1">
    <location>
        <begin position="61"/>
        <end position="82"/>
    </location>
</feature>
<evidence type="ECO:0000256" key="1">
    <source>
        <dbReference type="SAM" id="Phobius"/>
    </source>
</evidence>
<name>A0A545TIV5_9GAMM</name>
<feature type="transmembrane region" description="Helical" evidence="1">
    <location>
        <begin position="373"/>
        <end position="392"/>
    </location>
</feature>
<accession>A0A545TIV5</accession>
<keyword evidence="1" id="KW-1133">Transmembrane helix</keyword>
<proteinExistence type="predicted"/>
<keyword evidence="1" id="KW-0812">Transmembrane</keyword>
<feature type="domain" description="YdbS-like PH" evidence="2">
    <location>
        <begin position="419"/>
        <end position="489"/>
    </location>
</feature>
<dbReference type="PANTHER" id="PTHR34473:SF2">
    <property type="entry name" value="UPF0699 TRANSMEMBRANE PROTEIN YDBT"/>
    <property type="match status" value="1"/>
</dbReference>
<feature type="transmembrane region" description="Helical" evidence="1">
    <location>
        <begin position="398"/>
        <end position="415"/>
    </location>
</feature>
<feature type="transmembrane region" description="Helical" evidence="1">
    <location>
        <begin position="240"/>
        <end position="264"/>
    </location>
</feature>
<dbReference type="RefSeq" id="WP_142888471.1">
    <property type="nucleotide sequence ID" value="NZ_VIKR01000001.1"/>
</dbReference>
<evidence type="ECO:0000313" key="3">
    <source>
        <dbReference type="EMBL" id="TQV77111.1"/>
    </source>
</evidence>
<organism evidence="3 4">
    <name type="scientific">Aliikangiella marina</name>
    <dbReference type="NCBI Taxonomy" id="1712262"/>
    <lineage>
        <taxon>Bacteria</taxon>
        <taxon>Pseudomonadati</taxon>
        <taxon>Pseudomonadota</taxon>
        <taxon>Gammaproteobacteria</taxon>
        <taxon>Oceanospirillales</taxon>
        <taxon>Pleioneaceae</taxon>
        <taxon>Aliikangiella</taxon>
    </lineage>
</organism>
<dbReference type="EMBL" id="VIKR01000001">
    <property type="protein sequence ID" value="TQV77111.1"/>
    <property type="molecule type" value="Genomic_DNA"/>
</dbReference>
<dbReference type="Proteomes" id="UP000317839">
    <property type="component" value="Unassembled WGS sequence"/>
</dbReference>
<gene>
    <name evidence="3" type="ORF">FLL45_03945</name>
</gene>
<comment type="caution">
    <text evidence="3">The sequence shown here is derived from an EMBL/GenBank/DDBJ whole genome shotgun (WGS) entry which is preliminary data.</text>
</comment>
<feature type="domain" description="YdbS-like PH" evidence="2">
    <location>
        <begin position="271"/>
        <end position="356"/>
    </location>
</feature>
<reference evidence="3 4" key="1">
    <citation type="submission" date="2019-06" db="EMBL/GenBank/DDBJ databases">
        <title>Draft genome of Aliikangiella marina GYP-15.</title>
        <authorList>
            <person name="Wang G."/>
        </authorList>
    </citation>
    <scope>NUCLEOTIDE SEQUENCE [LARGE SCALE GENOMIC DNA]</scope>
    <source>
        <strain evidence="3 4">GYP-15</strain>
    </source>
</reference>
<dbReference type="AlphaFoldDB" id="A0A545TIV5"/>
<protein>
    <submittedName>
        <fullName evidence="3">PH domain-containing protein</fullName>
    </submittedName>
</protein>
<dbReference type="PANTHER" id="PTHR34473">
    <property type="entry name" value="UPF0699 TRANSMEMBRANE PROTEIN YDBS"/>
    <property type="match status" value="1"/>
</dbReference>
<evidence type="ECO:0000259" key="2">
    <source>
        <dbReference type="Pfam" id="PF03703"/>
    </source>
</evidence>